<proteinExistence type="predicted"/>
<evidence type="ECO:0000313" key="3">
    <source>
        <dbReference type="Proteomes" id="UP001519332"/>
    </source>
</evidence>
<dbReference type="SUPFAM" id="SSF51905">
    <property type="entry name" value="FAD/NAD(P)-binding domain"/>
    <property type="match status" value="1"/>
</dbReference>
<protein>
    <submittedName>
        <fullName evidence="2">2-polyprenyl-6-methoxyphenol hydroxylase-like FAD-dependent oxidoreductase</fullName>
    </submittedName>
</protein>
<dbReference type="PRINTS" id="PR00420">
    <property type="entry name" value="RNGMNOXGNASE"/>
</dbReference>
<reference evidence="2 3" key="1">
    <citation type="submission" date="2021-03" db="EMBL/GenBank/DDBJ databases">
        <title>Sequencing the genomes of 1000 actinobacteria strains.</title>
        <authorList>
            <person name="Klenk H.-P."/>
        </authorList>
    </citation>
    <scope>NUCLEOTIDE SEQUENCE [LARGE SCALE GENOMIC DNA]</scope>
    <source>
        <strain evidence="2 3">DSM 46670</strain>
    </source>
</reference>
<dbReference type="InterPro" id="IPR051704">
    <property type="entry name" value="FAD_aromatic-hydroxylase"/>
</dbReference>
<feature type="domain" description="FAD-binding" evidence="1">
    <location>
        <begin position="2"/>
        <end position="312"/>
    </location>
</feature>
<dbReference type="InterPro" id="IPR036188">
    <property type="entry name" value="FAD/NAD-bd_sf"/>
</dbReference>
<dbReference type="RefSeq" id="WP_209641962.1">
    <property type="nucleotide sequence ID" value="NZ_JAGINW010000001.1"/>
</dbReference>
<dbReference type="Gene3D" id="3.50.50.60">
    <property type="entry name" value="FAD/NAD(P)-binding domain"/>
    <property type="match status" value="1"/>
</dbReference>
<dbReference type="EMBL" id="JAGINW010000001">
    <property type="protein sequence ID" value="MBP2324659.1"/>
    <property type="molecule type" value="Genomic_DNA"/>
</dbReference>
<dbReference type="PANTHER" id="PTHR46865">
    <property type="entry name" value="OXIDOREDUCTASE-RELATED"/>
    <property type="match status" value="1"/>
</dbReference>
<dbReference type="InterPro" id="IPR002938">
    <property type="entry name" value="FAD-bd"/>
</dbReference>
<evidence type="ECO:0000259" key="1">
    <source>
        <dbReference type="Pfam" id="PF01494"/>
    </source>
</evidence>
<comment type="caution">
    <text evidence="2">The sequence shown here is derived from an EMBL/GenBank/DDBJ whole genome shotgun (WGS) entry which is preliminary data.</text>
</comment>
<evidence type="ECO:0000313" key="2">
    <source>
        <dbReference type="EMBL" id="MBP2324659.1"/>
    </source>
</evidence>
<dbReference type="PANTHER" id="PTHR46865:SF2">
    <property type="entry name" value="MONOOXYGENASE"/>
    <property type="match status" value="1"/>
</dbReference>
<gene>
    <name evidence="2" type="ORF">JOF56_005044</name>
</gene>
<organism evidence="2 3">
    <name type="scientific">Kibdelosporangium banguiense</name>
    <dbReference type="NCBI Taxonomy" id="1365924"/>
    <lineage>
        <taxon>Bacteria</taxon>
        <taxon>Bacillati</taxon>
        <taxon>Actinomycetota</taxon>
        <taxon>Actinomycetes</taxon>
        <taxon>Pseudonocardiales</taxon>
        <taxon>Pseudonocardiaceae</taxon>
        <taxon>Kibdelosporangium</taxon>
    </lineage>
</organism>
<dbReference type="Proteomes" id="UP001519332">
    <property type="component" value="Unassembled WGS sequence"/>
</dbReference>
<dbReference type="Pfam" id="PF01494">
    <property type="entry name" value="FAD_binding_3"/>
    <property type="match status" value="1"/>
</dbReference>
<accession>A0ABS4TK18</accession>
<sequence length="402" mass="43669">MRVLISGASIAGPVLAYWLNRYGFDVTVVERAPVLRKTGGHAVDLFRPAMDISEWMGVLPEVERAATHMDRGTLFREGSPRPIRVDLGKVFAAVSDRHVEILRDDLSEIYYDATRDNVEYIFGDSITGISDGDVTFENGPARHFDVIVGADGLHSNVRKLVFGEVPKTFIGAHLAVMTVPKDLGNDGEYMFHMGAGRVAGVYSAKHMPDGRVIFLFRGPELDYHHRDVARQKELLRAAMAGMHPAVDRWLTELDTTPAFYFDSITQLSMNTWSRGRVTLVGDAGYCPGPAVGGSTSLAVLGAYVLAGELAAADGDYTRAFAAYEREMMGLVTQSRSFAAGAAKTLIPGSRLAVWALARGSGLASLLPAGVMRAVAKLNSKGVRMHDSMVVKQYPELRTHPAA</sequence>
<name>A0ABS4TK18_9PSEU</name>
<keyword evidence="3" id="KW-1185">Reference proteome</keyword>
<dbReference type="Gene3D" id="3.30.9.10">
    <property type="entry name" value="D-Amino Acid Oxidase, subunit A, domain 2"/>
    <property type="match status" value="1"/>
</dbReference>